<evidence type="ECO:0000313" key="2">
    <source>
        <dbReference type="EMBL" id="WCZ33651.1"/>
    </source>
</evidence>
<evidence type="ECO:0008006" key="4">
    <source>
        <dbReference type="Google" id="ProtNLM"/>
    </source>
</evidence>
<evidence type="ECO:0000313" key="3">
    <source>
        <dbReference type="Proteomes" id="UP001220577"/>
    </source>
</evidence>
<gene>
    <name evidence="2" type="ORF">CIHUM_01015</name>
</gene>
<dbReference type="Pfam" id="PF06074">
    <property type="entry name" value="Portal_Mu"/>
    <property type="match status" value="1"/>
</dbReference>
<dbReference type="Proteomes" id="UP001220577">
    <property type="component" value="Chromosome"/>
</dbReference>
<name>A0ABY7UAF2_9CORY</name>
<sequence length="433" mass="47401">MATNTPAPPAPTELGYLNPGGLDFYADAAWDPALARELQWPESISTYDQMRNGSGQTAAIVDAVTLPIEGTSWRLDPNGAPEEIVQFISDQLDLPIIGAEGQKRTTRRAGRFTWSEHLHSALLMVVYGHMFFEQVVQPTADGKWGLRKLAPRMPQTIAAINVARDGGLDSIEQRPPHDLRVVRPGDFTGNVRIPVNRLVAYSYRREGGDWAGRSLFRPAYPHWRAKKFLEKIELQAIERNSMGVPVYEAPSGATEKDIEAGKRLAQSHRAGSNSGAALPNGASLKLIGVSGQLLAPREAIEYHNAEIGKVALTHFLNLNKGGSYALARPLEELFTQSLTATADIVADTATQHIVADLVDWNFGEDEAIPRIVYDDLRTDTNAVANAIRTLADAGIIRPDRSLEEWVRRDLGAPVKDTPPPEGWQSPQEVDDGG</sequence>
<accession>A0ABY7UAF2</accession>
<protein>
    <recommendedName>
        <fullName evidence="4">Portal protein</fullName>
    </recommendedName>
</protein>
<reference evidence="2 3" key="1">
    <citation type="submission" date="2020-10" db="EMBL/GenBank/DDBJ databases">
        <title>Complete genome sequence of Corynebacterium ihumii DSM 45751.</title>
        <authorList>
            <person name="Ruckert C."/>
            <person name="Albersmeier A."/>
            <person name="Busche T."/>
            <person name="Jaenicke S."/>
            <person name="Winkler A."/>
            <person name="Friethjonsson O.H."/>
            <person name="Hreggviethsson G.O."/>
            <person name="Lambert C."/>
            <person name="Badcock D."/>
            <person name="Bernaerts K."/>
            <person name="Anne J."/>
            <person name="Economou A."/>
            <person name="Kalinowski J."/>
        </authorList>
    </citation>
    <scope>NUCLEOTIDE SEQUENCE [LARGE SCALE GENOMIC DNA]</scope>
    <source>
        <strain evidence="2 3">DSM 45751</strain>
    </source>
</reference>
<keyword evidence="3" id="KW-1185">Reference proteome</keyword>
<dbReference type="RefSeq" id="WP_034997007.1">
    <property type="nucleotide sequence ID" value="NZ_CP063190.1"/>
</dbReference>
<dbReference type="InterPro" id="IPR009279">
    <property type="entry name" value="Portal_Mu"/>
</dbReference>
<evidence type="ECO:0000256" key="1">
    <source>
        <dbReference type="SAM" id="MobiDB-lite"/>
    </source>
</evidence>
<dbReference type="EMBL" id="CP063190">
    <property type="protein sequence ID" value="WCZ33651.1"/>
    <property type="molecule type" value="Genomic_DNA"/>
</dbReference>
<organism evidence="2 3">
    <name type="scientific">Corynebacterium ihumii</name>
    <dbReference type="NCBI Taxonomy" id="1232427"/>
    <lineage>
        <taxon>Bacteria</taxon>
        <taxon>Bacillati</taxon>
        <taxon>Actinomycetota</taxon>
        <taxon>Actinomycetes</taxon>
        <taxon>Mycobacteriales</taxon>
        <taxon>Corynebacteriaceae</taxon>
        <taxon>Corynebacterium</taxon>
    </lineage>
</organism>
<feature type="region of interest" description="Disordered" evidence="1">
    <location>
        <begin position="407"/>
        <end position="433"/>
    </location>
</feature>
<proteinExistence type="predicted"/>